<reference evidence="2 3" key="1">
    <citation type="submission" date="2020-02" db="EMBL/GenBank/DDBJ databases">
        <authorList>
            <person name="Kim M.K."/>
        </authorList>
    </citation>
    <scope>NUCLEOTIDE SEQUENCE [LARGE SCALE GENOMIC DNA]</scope>
    <source>
        <strain evidence="2 3">BT327</strain>
    </source>
</reference>
<feature type="signal peptide" evidence="1">
    <location>
        <begin position="1"/>
        <end position="22"/>
    </location>
</feature>
<dbReference type="EMBL" id="JAAGWD010000001">
    <property type="protein sequence ID" value="NEM96225.1"/>
    <property type="molecule type" value="Genomic_DNA"/>
</dbReference>
<keyword evidence="3" id="KW-1185">Reference proteome</keyword>
<dbReference type="RefSeq" id="WP_163911091.1">
    <property type="nucleotide sequence ID" value="NZ_JAAGWD010000001.1"/>
</dbReference>
<evidence type="ECO:0000313" key="3">
    <source>
        <dbReference type="Proteomes" id="UP000474777"/>
    </source>
</evidence>
<evidence type="ECO:0000256" key="1">
    <source>
        <dbReference type="SAM" id="SignalP"/>
    </source>
</evidence>
<comment type="caution">
    <text evidence="2">The sequence shown here is derived from an EMBL/GenBank/DDBJ whole genome shotgun (WGS) entry which is preliminary data.</text>
</comment>
<dbReference type="AlphaFoldDB" id="A0A6B3LMD6"/>
<proteinExistence type="predicted"/>
<name>A0A6B3LMD6_9BACT</name>
<organism evidence="2 3">
    <name type="scientific">Pontibacter burrus</name>
    <dbReference type="NCBI Taxonomy" id="2704466"/>
    <lineage>
        <taxon>Bacteria</taxon>
        <taxon>Pseudomonadati</taxon>
        <taxon>Bacteroidota</taxon>
        <taxon>Cytophagia</taxon>
        <taxon>Cytophagales</taxon>
        <taxon>Hymenobacteraceae</taxon>
        <taxon>Pontibacter</taxon>
    </lineage>
</organism>
<dbReference type="PROSITE" id="PS51257">
    <property type="entry name" value="PROKAR_LIPOPROTEIN"/>
    <property type="match status" value="1"/>
</dbReference>
<protein>
    <submittedName>
        <fullName evidence="2">Uncharacterized protein</fullName>
    </submittedName>
</protein>
<sequence length="136" mass="15284">MRYYTSHIIVLVLLFTALLTSCSDDSPSPARDYHQLKNHAVTNTAATRATFSASIIHTGPEPILEHGFTWGKTKPFADQKVFGLVELGSRSNDTGTFTATVDDYQFEKKATYYVRPFVRTANTMVYGDMVTFIPHR</sequence>
<dbReference type="Proteomes" id="UP000474777">
    <property type="component" value="Unassembled WGS sequence"/>
</dbReference>
<evidence type="ECO:0000313" key="2">
    <source>
        <dbReference type="EMBL" id="NEM96225.1"/>
    </source>
</evidence>
<gene>
    <name evidence="2" type="ORF">GXP69_00835</name>
</gene>
<accession>A0A6B3LMD6</accession>
<keyword evidence="1" id="KW-0732">Signal</keyword>
<feature type="chain" id="PRO_5025597589" evidence="1">
    <location>
        <begin position="23"/>
        <end position="136"/>
    </location>
</feature>